<dbReference type="InterPro" id="IPR037524">
    <property type="entry name" value="PA14/GLEYA"/>
</dbReference>
<keyword evidence="1" id="KW-0732">Signal</keyword>
<dbReference type="Gene3D" id="2.60.40.10">
    <property type="entry name" value="Immunoglobulins"/>
    <property type="match status" value="1"/>
</dbReference>
<dbReference type="Pfam" id="PF18998">
    <property type="entry name" value="Flg_new_2"/>
    <property type="match status" value="1"/>
</dbReference>
<gene>
    <name evidence="3" type="ORF">ABFO16_02780</name>
</gene>
<feature type="signal peptide" evidence="1">
    <location>
        <begin position="1"/>
        <end position="30"/>
    </location>
</feature>
<evidence type="ECO:0000259" key="2">
    <source>
        <dbReference type="PROSITE" id="PS51820"/>
    </source>
</evidence>
<dbReference type="RefSeq" id="WP_211147649.1">
    <property type="nucleotide sequence ID" value="NZ_JBBMEY010000015.1"/>
</dbReference>
<dbReference type="PROSITE" id="PS51820">
    <property type="entry name" value="PA14"/>
    <property type="match status" value="1"/>
</dbReference>
<dbReference type="Proteomes" id="UP001478133">
    <property type="component" value="Unassembled WGS sequence"/>
</dbReference>
<keyword evidence="4" id="KW-1185">Reference proteome</keyword>
<organism evidence="3 4">
    <name type="scientific">Ruminococcoides intestinihominis</name>
    <dbReference type="NCBI Taxonomy" id="3133161"/>
    <lineage>
        <taxon>Bacteria</taxon>
        <taxon>Bacillati</taxon>
        <taxon>Bacillota</taxon>
        <taxon>Clostridia</taxon>
        <taxon>Eubacteriales</taxon>
        <taxon>Oscillospiraceae</taxon>
        <taxon>Ruminococcoides</taxon>
    </lineage>
</organism>
<dbReference type="InterPro" id="IPR013783">
    <property type="entry name" value="Ig-like_fold"/>
</dbReference>
<evidence type="ECO:0000256" key="1">
    <source>
        <dbReference type="SAM" id="SignalP"/>
    </source>
</evidence>
<comment type="caution">
    <text evidence="3">The sequence shown here is derived from an EMBL/GenBank/DDBJ whole genome shotgun (WGS) entry which is preliminary data.</text>
</comment>
<evidence type="ECO:0000313" key="4">
    <source>
        <dbReference type="Proteomes" id="UP001478133"/>
    </source>
</evidence>
<dbReference type="EMBL" id="JBBMFI010000006">
    <property type="protein sequence ID" value="MEQ2565159.1"/>
    <property type="molecule type" value="Genomic_DNA"/>
</dbReference>
<sequence length="2528" mass="276056">MKEKIKRISSSTWALILALMMVVSSFSVLAATTNVNKTGASLNSGETIYLKPSENWLQKDAKFGLYVWNDGQTAQWVVMNDDDNDGYYSASVPSGGPYANVIFLRLNANTSEPSGTGWPSSYIWNQTADLIREDGKNCYAVTEGTWDKGGGTWSTYSASKDPVATSVSLTSNATDGKIAQGKDLILSATATGKVSGDVTYIFYKGNTQVGDAQTASESTATTTVSGLSAGDYTFTVKVTKDGYTEVASDPINVTVTGGDGYFLYNDNGGKSFKTSTSLGEFSSNVLSLDLDAGKTYYLYVVKNNDVKNSYFSSEKAFDDSNKSVTLYDYGTNNFSDEIVFTPETSGKYKFTWTPGNGQGTLKYELESTPVAKSVNLTANPENVVVGGSTTLTANVTELNSGAASNVKYTFTEVKEDGTTVGTPQELSTDTATFTDLTNGKHYYKVTVSADGYTSVTATVEVNVNQPYNVTAKYKITENGVTYEDKDSNKDIVSVNGEVTSNTSSGTVVAKNTITNGSSTYVFAGWESKNGSFTDASKASTTFSPSADADVYAKYKKQYTVSASAPGGNGTINVEKDKYLAGDKVTININPNPGYQLKSLKRTTGISGETTDVKVGVSNNKYVVDNISSDETFVAEFEGNPLDCSMYQLLGDFDGGSWAGGSGLAFTSDGKAVITLTSSRKQFKFYNTVAKTQYGSKNTSNEVVTMGTEYTTTKGDGSTYRIDDTGTFIIEIVDIDSNGVPKFKVTKDDTISNYQLYISEGRNKEGTLLGNFTKAKDGTYQRIITVKEGTHYFYIKDSTSTDSTLQYSDGMENCELGKPYLMNRRYDIMNIQYKLSAGSYKVTYGDIDTNGQGKFKIDSLSKPLAESVALSSSATAVKIGNKVTLKAQINNNNVEKGATYTYTFYDGEGKEVGKKVTTELTASCETTSNTKGVVSYKVVVSTNATYIDPDYPTVSLTYTDVSSETIQVDYREKILYIAKVNNDGTLGTLYPLTADSFKPADGVQSVTIAVFSDKTISDDTVCNLTVSESKNKYATITSSTIDTDDVAGIPTYTINCNEGASSPTIYIVDDNIYAVATFDMGTTNTFDNSNKVDYYFAEPTDDTDISKPTTGDGLGLRIYYWNNSVADKKGYADVTTKVDKDGKDSGSNTITVNMKDLYSSGVTDSKTFNVYKVSLPVWATSFKFVSSGTTEIDTLSTFVPNKAGDASIGLNPNRIYLLYKKGSSCYSRGVVLDSSFWTKTPSENNDVPTKNFKANAVNYNTQYDAGGNVTNTFNTYLNALYDTAYANPLFFGYVKPTTTEVAGNQNFRIQDNLAMRHDDNHAYYASVQGLAGNTLSSTSKNENGCGYLLTADGSGNMPLFDYDKLKNNTYVASSVNEGLNFPFNESTFNGITTYSYDSFTDKNRVIDGDFKVDTYSNATVGNDKGVGFFPFDNSDSTKNANKYGFGTEFDIDFYMSETGKLTAADGTQKDITFNFSGDDDVWVYVDGVLVLDLGGAHKVSSGSINFSDMKVIYKAAVDSSDNINSRTADPKTDDKYATDEKYVTTVDLAKIFKANGAEFNNKNSSKKHTLQMFYMERGSFDSNCSISFNLPQNTGLLVRNDVNFDSVNPGLKDATMGVANKDYFSYMIENKYASAADFTTLTNKYGTLPNKTTSDNITNANFTFGSSNPLYPIVTTDNIIRRVVNGTTYYLAVKNDSGKGCESYWSTHLKDAYTGLPSINFSLPDDFAKLENSTDENNSTAVSGQTDANGGFNLLFNQSAKFNSKIPSNTMVKVVQNETLYEVNAGNSNTAMSVASDANGKVTRRNVSNFYSTSYKITDDKSQKIITEAKGNKNSNVFSNDTSAGTDGFYFADYSENHSDSSAMTVNFTNTVSTSDIKIIKKVTTDNSDNKVDPKSGDRFTFTVKLSNIFGDKDDIMLNEYENLTYKVYDSSTGKLEGTRTYGKSGVSITANEYAVITGIPVGTHYEVTEKQRTGYQFDNVTGEFVATTLNSTKAGTQTNGIKDTDFIPCKDSVDSTINTEAETVTGNMPIANDANNAGKTVQLTYTNKEAGFTISFKYYDREVTTGSVAHINTKPTVVNYVFSVGELAQYQNQDGTYDYAGMITKAVTAGGINPDNVIDSYKYFTSQSDAETGIKKEFSYRNYDKTNSKYLTYGEAYTNGNFKNHTDCYGRLQGSDGAAVRDGEDWVSYYNGKTKYATEEDAKMADKTVTSITVWFFNNLKPYSPTFHYATAKNELSPIDGTSKFVGTQLNTIKPVFYNVRLGVANGVDSIDEEGLYLKEYGVTGYTGTYSGTAMSIQNGEKELKFLYWSYDKAGKSIASNSYKYGYRVTNNIHLYAIYGEAKDNTEPGLTVSMNNPDYHTDSNGINRVRLNTVMNVYNCPDDDPNIKNVAVIYILDPNNYIQDYINKDNKTALSNIRKNVYNLIKENGSKAQFSGVTIKIDGTNDNKALGLTYTASKDLLTNKNRVQFTTDFKQSALAVQKVIYTFSAMNYSKESATDWIVSDNCIKYIFDKDGKVTGDSTQVNCLQ</sequence>
<dbReference type="InterPro" id="IPR044060">
    <property type="entry name" value="Bacterial_rp_domain"/>
</dbReference>
<feature type="chain" id="PRO_5046986258" description="PA14 domain-containing protein" evidence="1">
    <location>
        <begin position="31"/>
        <end position="2528"/>
    </location>
</feature>
<feature type="domain" description="PA14" evidence="2">
    <location>
        <begin position="1404"/>
        <end position="1601"/>
    </location>
</feature>
<protein>
    <recommendedName>
        <fullName evidence="2">PA14 domain-containing protein</fullName>
    </recommendedName>
</protein>
<dbReference type="Pfam" id="PF24547">
    <property type="entry name" value="DUF7601"/>
    <property type="match status" value="1"/>
</dbReference>
<evidence type="ECO:0000313" key="3">
    <source>
        <dbReference type="EMBL" id="MEQ2565159.1"/>
    </source>
</evidence>
<reference evidence="3 4" key="1">
    <citation type="submission" date="2024-03" db="EMBL/GenBank/DDBJ databases">
        <title>Human intestinal bacterial collection.</title>
        <authorList>
            <person name="Pauvert C."/>
            <person name="Hitch T.C.A."/>
            <person name="Clavel T."/>
        </authorList>
    </citation>
    <scope>NUCLEOTIDE SEQUENCE [LARGE SCALE GENOMIC DNA]</scope>
    <source>
        <strain evidence="3 4">CLA-AP-H18</strain>
    </source>
</reference>
<proteinExistence type="predicted"/>
<dbReference type="InterPro" id="IPR055382">
    <property type="entry name" value="DUF7601"/>
</dbReference>
<accession>A0ABV1HS64</accession>
<name>A0ABV1HS64_9FIRM</name>
<dbReference type="Gene3D" id="2.60.40.1140">
    <property type="entry name" value="Collagen-binding surface protein Cna, B-type domain"/>
    <property type="match status" value="1"/>
</dbReference>